<evidence type="ECO:0000259" key="1">
    <source>
        <dbReference type="PROSITE" id="PS50914"/>
    </source>
</evidence>
<reference evidence="2 3" key="1">
    <citation type="submission" date="2019-03" db="EMBL/GenBank/DDBJ databases">
        <title>Deep-cultivation of Planctomycetes and their phenomic and genomic characterization uncovers novel biology.</title>
        <authorList>
            <person name="Wiegand S."/>
            <person name="Jogler M."/>
            <person name="Boedeker C."/>
            <person name="Pinto D."/>
            <person name="Vollmers J."/>
            <person name="Rivas-Marin E."/>
            <person name="Kohn T."/>
            <person name="Peeters S.H."/>
            <person name="Heuer A."/>
            <person name="Rast P."/>
            <person name="Oberbeckmann S."/>
            <person name="Bunk B."/>
            <person name="Jeske O."/>
            <person name="Meyerdierks A."/>
            <person name="Storesund J.E."/>
            <person name="Kallscheuer N."/>
            <person name="Luecker S."/>
            <person name="Lage O.M."/>
            <person name="Pohl T."/>
            <person name="Merkel B.J."/>
            <person name="Hornburger P."/>
            <person name="Mueller R.-W."/>
            <person name="Bruemmer F."/>
            <person name="Labrenz M."/>
            <person name="Spormann A.M."/>
            <person name="Op den Camp H."/>
            <person name="Overmann J."/>
            <person name="Amann R."/>
            <person name="Jetten M.S.M."/>
            <person name="Mascher T."/>
            <person name="Medema M.H."/>
            <person name="Devos D.P."/>
            <person name="Kaster A.-K."/>
            <person name="Ovreas L."/>
            <person name="Rohde M."/>
            <person name="Galperin M.Y."/>
            <person name="Jogler C."/>
        </authorList>
    </citation>
    <scope>NUCLEOTIDE SEQUENCE [LARGE SCALE GENOMIC DNA]</scope>
    <source>
        <strain evidence="2 3">Enr10</strain>
    </source>
</reference>
<dbReference type="EMBL" id="CP037421">
    <property type="protein sequence ID" value="QDT26197.1"/>
    <property type="molecule type" value="Genomic_DNA"/>
</dbReference>
<gene>
    <name evidence="2" type="ORF">Enr10x_14980</name>
</gene>
<feature type="domain" description="BON" evidence="1">
    <location>
        <begin position="15"/>
        <end position="83"/>
    </location>
</feature>
<dbReference type="Pfam" id="PF04972">
    <property type="entry name" value="BON"/>
    <property type="match status" value="1"/>
</dbReference>
<dbReference type="RefSeq" id="WP_145448567.1">
    <property type="nucleotide sequence ID" value="NZ_CP037421.1"/>
</dbReference>
<dbReference type="PROSITE" id="PS50914">
    <property type="entry name" value="BON"/>
    <property type="match status" value="1"/>
</dbReference>
<proteinExistence type="predicted"/>
<name>A0A517Q3J1_9PLAN</name>
<dbReference type="Gene3D" id="3.30.1340.30">
    <property type="match status" value="1"/>
</dbReference>
<sequence length="89" mass="10143">MKLQGEVKTELFTSPDNQLIAQVKRVLRSSGYAPLAKVRVMAVQGEVCLEGEVPTYFMKQLAQTHVLPIKGVRRLNNELNVDRQFHHLK</sequence>
<dbReference type="InterPro" id="IPR007055">
    <property type="entry name" value="BON_dom"/>
</dbReference>
<organism evidence="2 3">
    <name type="scientific">Gimesia panareensis</name>
    <dbReference type="NCBI Taxonomy" id="2527978"/>
    <lineage>
        <taxon>Bacteria</taxon>
        <taxon>Pseudomonadati</taxon>
        <taxon>Planctomycetota</taxon>
        <taxon>Planctomycetia</taxon>
        <taxon>Planctomycetales</taxon>
        <taxon>Planctomycetaceae</taxon>
        <taxon>Gimesia</taxon>
    </lineage>
</organism>
<evidence type="ECO:0000313" key="3">
    <source>
        <dbReference type="Proteomes" id="UP000315647"/>
    </source>
</evidence>
<keyword evidence="3" id="KW-1185">Reference proteome</keyword>
<dbReference type="Proteomes" id="UP000315647">
    <property type="component" value="Chromosome"/>
</dbReference>
<protein>
    <submittedName>
        <fullName evidence="2">BON domain protein</fullName>
    </submittedName>
</protein>
<evidence type="ECO:0000313" key="2">
    <source>
        <dbReference type="EMBL" id="QDT26197.1"/>
    </source>
</evidence>
<accession>A0A517Q3J1</accession>
<dbReference type="AlphaFoldDB" id="A0A517Q3J1"/>